<dbReference type="EMBL" id="NVGE01000056">
    <property type="protein sequence ID" value="PFZ22318.1"/>
    <property type="molecule type" value="Genomic_DNA"/>
</dbReference>
<protein>
    <submittedName>
        <fullName evidence="1">Uncharacterized protein</fullName>
    </submittedName>
</protein>
<dbReference type="AlphaFoldDB" id="A0A2B5IAB4"/>
<evidence type="ECO:0000313" key="1">
    <source>
        <dbReference type="EMBL" id="PFZ22318.1"/>
    </source>
</evidence>
<evidence type="ECO:0000313" key="2">
    <source>
        <dbReference type="Proteomes" id="UP000223311"/>
    </source>
</evidence>
<dbReference type="RefSeq" id="WP_098577632.1">
    <property type="nucleotide sequence ID" value="NZ_NVGE01000056.1"/>
</dbReference>
<gene>
    <name evidence="1" type="ORF">COL66_26345</name>
</gene>
<accession>A0A2B5IAB4</accession>
<sequence>MKEKVLKRESIFITHSAIIEMEQEKFMKDLTRIGIRSLETGKLICSFCSMGNLRSTTAILIGKLFTTTMKVM</sequence>
<reference evidence="1 2" key="1">
    <citation type="submission" date="2017-09" db="EMBL/GenBank/DDBJ databases">
        <title>Large-scale bioinformatics analysis of Bacillus genomes uncovers conserved roles of natural products in bacterial physiology.</title>
        <authorList>
            <consortium name="Agbiome Team Llc"/>
            <person name="Bleich R.M."/>
            <person name="Grubbs K.J."/>
            <person name="Santa Maria K.C."/>
            <person name="Allen S.E."/>
            <person name="Farag S."/>
            <person name="Shank E.A."/>
            <person name="Bowers A."/>
        </authorList>
    </citation>
    <scope>NUCLEOTIDE SEQUENCE [LARGE SCALE GENOMIC DNA]</scope>
    <source>
        <strain evidence="1 2">AFS080080</strain>
    </source>
</reference>
<dbReference type="Proteomes" id="UP000223311">
    <property type="component" value="Unassembled WGS sequence"/>
</dbReference>
<comment type="caution">
    <text evidence="1">The sequence shown here is derived from an EMBL/GenBank/DDBJ whole genome shotgun (WGS) entry which is preliminary data.</text>
</comment>
<proteinExistence type="predicted"/>
<organism evidence="1 2">
    <name type="scientific">Bacillus wiedmannii</name>
    <dbReference type="NCBI Taxonomy" id="1890302"/>
    <lineage>
        <taxon>Bacteria</taxon>
        <taxon>Bacillati</taxon>
        <taxon>Bacillota</taxon>
        <taxon>Bacilli</taxon>
        <taxon>Bacillales</taxon>
        <taxon>Bacillaceae</taxon>
        <taxon>Bacillus</taxon>
        <taxon>Bacillus cereus group</taxon>
    </lineage>
</organism>
<name>A0A2B5IAB4_9BACI</name>